<dbReference type="SMART" id="SM00530">
    <property type="entry name" value="HTH_XRE"/>
    <property type="match status" value="1"/>
</dbReference>
<dbReference type="Gene3D" id="1.10.260.40">
    <property type="entry name" value="lambda repressor-like DNA-binding domains"/>
    <property type="match status" value="1"/>
</dbReference>
<evidence type="ECO:0000313" key="3">
    <source>
        <dbReference type="Proteomes" id="UP001500897"/>
    </source>
</evidence>
<dbReference type="Pfam" id="PF01381">
    <property type="entry name" value="HTH_3"/>
    <property type="match status" value="1"/>
</dbReference>
<proteinExistence type="predicted"/>
<dbReference type="PROSITE" id="PS50943">
    <property type="entry name" value="HTH_CROC1"/>
    <property type="match status" value="1"/>
</dbReference>
<dbReference type="SUPFAM" id="SSF47413">
    <property type="entry name" value="lambda repressor-like DNA-binding domains"/>
    <property type="match status" value="1"/>
</dbReference>
<feature type="domain" description="HTH cro/C1-type" evidence="1">
    <location>
        <begin position="34"/>
        <end position="74"/>
    </location>
</feature>
<gene>
    <name evidence="2" type="ORF">GCM10009759_55590</name>
</gene>
<evidence type="ECO:0000313" key="2">
    <source>
        <dbReference type="EMBL" id="GAA2112638.1"/>
    </source>
</evidence>
<dbReference type="EMBL" id="BAAANS010000043">
    <property type="protein sequence ID" value="GAA2112638.1"/>
    <property type="molecule type" value="Genomic_DNA"/>
</dbReference>
<dbReference type="InterPro" id="IPR010982">
    <property type="entry name" value="Lambda_DNA-bd_dom_sf"/>
</dbReference>
<protein>
    <recommendedName>
        <fullName evidence="1">HTH cro/C1-type domain-containing protein</fullName>
    </recommendedName>
</protein>
<accession>A0ABN2XI18</accession>
<evidence type="ECO:0000259" key="1">
    <source>
        <dbReference type="PROSITE" id="PS50943"/>
    </source>
</evidence>
<reference evidence="2 3" key="1">
    <citation type="journal article" date="2019" name="Int. J. Syst. Evol. Microbiol.">
        <title>The Global Catalogue of Microorganisms (GCM) 10K type strain sequencing project: providing services to taxonomists for standard genome sequencing and annotation.</title>
        <authorList>
            <consortium name="The Broad Institute Genomics Platform"/>
            <consortium name="The Broad Institute Genome Sequencing Center for Infectious Disease"/>
            <person name="Wu L."/>
            <person name="Ma J."/>
        </authorList>
    </citation>
    <scope>NUCLEOTIDE SEQUENCE [LARGE SCALE GENOMIC DNA]</scope>
    <source>
        <strain evidence="2 3">JCM 14559</strain>
    </source>
</reference>
<organism evidence="2 3">
    <name type="scientific">Kitasatospora saccharophila</name>
    <dbReference type="NCBI Taxonomy" id="407973"/>
    <lineage>
        <taxon>Bacteria</taxon>
        <taxon>Bacillati</taxon>
        <taxon>Actinomycetota</taxon>
        <taxon>Actinomycetes</taxon>
        <taxon>Kitasatosporales</taxon>
        <taxon>Streptomycetaceae</taxon>
        <taxon>Kitasatospora</taxon>
    </lineage>
</organism>
<sequence length="143" mass="15186">MADDRDPAAAAAYVRQWAPAAGYDLDAFGESARLADAAGVPRSTVSRLVNAVRVPDAPSLFLIAEALGRPPLELLVASGTIPNRFLDQQARTRVASRPVTADDLADQWGANTPEERAAVRDAVESARRLFQSSRRGGAQETGS</sequence>
<dbReference type="Proteomes" id="UP001500897">
    <property type="component" value="Unassembled WGS sequence"/>
</dbReference>
<comment type="caution">
    <text evidence="2">The sequence shown here is derived from an EMBL/GenBank/DDBJ whole genome shotgun (WGS) entry which is preliminary data.</text>
</comment>
<keyword evidence="3" id="KW-1185">Reference proteome</keyword>
<dbReference type="InterPro" id="IPR001387">
    <property type="entry name" value="Cro/C1-type_HTH"/>
</dbReference>
<dbReference type="RefSeq" id="WP_344555798.1">
    <property type="nucleotide sequence ID" value="NZ_BAAANS010000043.1"/>
</dbReference>
<name>A0ABN2XI18_9ACTN</name>
<dbReference type="CDD" id="cd00093">
    <property type="entry name" value="HTH_XRE"/>
    <property type="match status" value="1"/>
</dbReference>